<dbReference type="InterPro" id="IPR005863">
    <property type="entry name" value="UDP-N-AcMur_synth"/>
</dbReference>
<dbReference type="Proteomes" id="UP000310636">
    <property type="component" value="Unassembled WGS sequence"/>
</dbReference>
<feature type="domain" description="Mur ligase C-terminal" evidence="13">
    <location>
        <begin position="342"/>
        <end position="469"/>
    </location>
</feature>
<dbReference type="AlphaFoldDB" id="A0A4S4BLF3"/>
<comment type="pathway">
    <text evidence="10 11">Cell wall biogenesis; peptidoglycan biosynthesis.</text>
</comment>
<dbReference type="Pfam" id="PF02875">
    <property type="entry name" value="Mur_ligase_C"/>
    <property type="match status" value="1"/>
</dbReference>
<evidence type="ECO:0000259" key="14">
    <source>
        <dbReference type="Pfam" id="PF08245"/>
    </source>
</evidence>
<keyword evidence="3 10" id="KW-0132">Cell division</keyword>
<dbReference type="SUPFAM" id="SSF53244">
    <property type="entry name" value="MurD-like peptide ligases, peptide-binding domain"/>
    <property type="match status" value="1"/>
</dbReference>
<protein>
    <recommendedName>
        <fullName evidence="10 11">UDP-N-acetylmuramoyl-tripeptide--D-alanyl-D-alanine ligase</fullName>
        <ecNumber evidence="10 11">6.3.2.10</ecNumber>
    </recommendedName>
    <alternativeName>
        <fullName evidence="10">D-alanyl-D-alanine-adding enzyme</fullName>
    </alternativeName>
</protein>
<comment type="subcellular location">
    <subcellularLocation>
        <location evidence="10 11">Cytoplasm</location>
    </subcellularLocation>
</comment>
<dbReference type="GO" id="GO:0005737">
    <property type="term" value="C:cytoplasm"/>
    <property type="evidence" value="ECO:0007669"/>
    <property type="project" value="UniProtKB-SubCell"/>
</dbReference>
<dbReference type="GO" id="GO:0051301">
    <property type="term" value="P:cell division"/>
    <property type="evidence" value="ECO:0007669"/>
    <property type="project" value="UniProtKB-KW"/>
</dbReference>
<keyword evidence="5 10" id="KW-0067">ATP-binding</keyword>
<evidence type="ECO:0000313" key="15">
    <source>
        <dbReference type="EMBL" id="THF75596.1"/>
    </source>
</evidence>
<comment type="catalytic activity">
    <reaction evidence="10 11">
        <text>D-alanyl-D-alanine + UDP-N-acetyl-alpha-D-muramoyl-L-alanyl-gamma-D-glutamyl-meso-2,6-diaminopimelate + ATP = UDP-N-acetyl-alpha-D-muramoyl-L-alanyl-gamma-D-glutamyl-meso-2,6-diaminopimeloyl-D-alanyl-D-alanine + ADP + phosphate + H(+)</text>
        <dbReference type="Rhea" id="RHEA:28374"/>
        <dbReference type="ChEBI" id="CHEBI:15378"/>
        <dbReference type="ChEBI" id="CHEBI:30616"/>
        <dbReference type="ChEBI" id="CHEBI:43474"/>
        <dbReference type="ChEBI" id="CHEBI:57822"/>
        <dbReference type="ChEBI" id="CHEBI:61386"/>
        <dbReference type="ChEBI" id="CHEBI:83905"/>
        <dbReference type="ChEBI" id="CHEBI:456216"/>
        <dbReference type="EC" id="6.3.2.10"/>
    </reaction>
</comment>
<dbReference type="GO" id="GO:0071555">
    <property type="term" value="P:cell wall organization"/>
    <property type="evidence" value="ECO:0007669"/>
    <property type="project" value="UniProtKB-KW"/>
</dbReference>
<dbReference type="OrthoDB" id="9801978at2"/>
<comment type="function">
    <text evidence="10 11">Involved in cell wall formation. Catalyzes the final step in the synthesis of UDP-N-acetylmuramoyl-pentapeptide, the precursor of murein.</text>
</comment>
<evidence type="ECO:0000313" key="16">
    <source>
        <dbReference type="Proteomes" id="UP000310636"/>
    </source>
</evidence>
<keyword evidence="1 10" id="KW-0963">Cytoplasm</keyword>
<evidence type="ECO:0000259" key="13">
    <source>
        <dbReference type="Pfam" id="PF02875"/>
    </source>
</evidence>
<evidence type="ECO:0000256" key="11">
    <source>
        <dbReference type="RuleBase" id="RU004136"/>
    </source>
</evidence>
<evidence type="ECO:0000259" key="12">
    <source>
        <dbReference type="Pfam" id="PF01225"/>
    </source>
</evidence>
<dbReference type="InterPro" id="IPR036615">
    <property type="entry name" value="Mur_ligase_C_dom_sf"/>
</dbReference>
<dbReference type="NCBIfam" id="TIGR01143">
    <property type="entry name" value="murF"/>
    <property type="match status" value="1"/>
</dbReference>
<evidence type="ECO:0000256" key="6">
    <source>
        <dbReference type="ARBA" id="ARBA00022960"/>
    </source>
</evidence>
<dbReference type="InterPro" id="IPR035911">
    <property type="entry name" value="MurE/MurF_N"/>
</dbReference>
<comment type="caution">
    <text evidence="15">The sequence shown here is derived from an EMBL/GenBank/DDBJ whole genome shotgun (WGS) entry which is preliminary data.</text>
</comment>
<name>A0A4S4BLF3_9BACL</name>
<dbReference type="GO" id="GO:0008360">
    <property type="term" value="P:regulation of cell shape"/>
    <property type="evidence" value="ECO:0007669"/>
    <property type="project" value="UniProtKB-KW"/>
</dbReference>
<proteinExistence type="inferred from homology"/>
<sequence>MMQAALREVSAWCGAIELFTGEKEAGSLAASGVSTDTRTLRPGQLFVPLVGERFDGHDHLAAAEAAGAVASLWQAGRERPEGTTLPLIVVSDTLEGLQRLAASYRDRLGAKVVGVTGSNGKTTTKDLTASVLAMSLKVVKTEGNFNNHIGLPLTILRAPADTEALVLEMGMSGFGEISLLTKIARPDIAIITNVGESHLLQLGSRRNIAKAKLEIAEGLADGGVLIYNGDEPLLAEELEASPLRADIRRITFGAGEACDLRLGEAAATDNGGEFTLLGEAQNEPQDKPQGEPQDEAGFRYAIPVPGRHNAMNALAAIAAGRLLGLSRQAIAEGLRIAPMTGMRIERTKAWNGAVVLNDAYNASPTSVRAAIDLIASLKPAEGRRIAVLGDMLELGPDEAELHAGIGRYLGAGQAEAVLAYGPLAAHLAGAAAPLYPEGAVTHYDNKEQLIADLLAQLAPNDLVLVKGSRGMKLEQVVSALHKGVVG</sequence>
<dbReference type="GO" id="GO:0005524">
    <property type="term" value="F:ATP binding"/>
    <property type="evidence" value="ECO:0007669"/>
    <property type="project" value="UniProtKB-UniRule"/>
</dbReference>
<feature type="domain" description="Mur ligase central" evidence="14">
    <location>
        <begin position="115"/>
        <end position="319"/>
    </location>
</feature>
<evidence type="ECO:0000256" key="5">
    <source>
        <dbReference type="ARBA" id="ARBA00022840"/>
    </source>
</evidence>
<feature type="domain" description="Mur ligase N-terminal catalytic" evidence="12">
    <location>
        <begin position="31"/>
        <end position="105"/>
    </location>
</feature>
<evidence type="ECO:0000256" key="4">
    <source>
        <dbReference type="ARBA" id="ARBA00022741"/>
    </source>
</evidence>
<dbReference type="HAMAP" id="MF_02019">
    <property type="entry name" value="MurF"/>
    <property type="match status" value="1"/>
</dbReference>
<keyword evidence="7 10" id="KW-0573">Peptidoglycan synthesis</keyword>
<dbReference type="InterPro" id="IPR051046">
    <property type="entry name" value="MurCDEF_CellWall_CoF430Synth"/>
</dbReference>
<accession>A0A4S4BLF3</accession>
<dbReference type="InterPro" id="IPR000713">
    <property type="entry name" value="Mur_ligase_N"/>
</dbReference>
<evidence type="ECO:0000256" key="8">
    <source>
        <dbReference type="ARBA" id="ARBA00023306"/>
    </source>
</evidence>
<dbReference type="Gene3D" id="3.90.190.20">
    <property type="entry name" value="Mur ligase, C-terminal domain"/>
    <property type="match status" value="1"/>
</dbReference>
<keyword evidence="9 10" id="KW-0961">Cell wall biogenesis/degradation</keyword>
<dbReference type="SUPFAM" id="SSF63418">
    <property type="entry name" value="MurE/MurF N-terminal domain"/>
    <property type="match status" value="1"/>
</dbReference>
<comment type="similarity">
    <text evidence="10">Belongs to the MurCDEF family. MurF subfamily.</text>
</comment>
<evidence type="ECO:0000256" key="1">
    <source>
        <dbReference type="ARBA" id="ARBA00022490"/>
    </source>
</evidence>
<dbReference type="GO" id="GO:0047480">
    <property type="term" value="F:UDP-N-acetylmuramoyl-tripeptide-D-alanyl-D-alanine ligase activity"/>
    <property type="evidence" value="ECO:0007669"/>
    <property type="project" value="UniProtKB-UniRule"/>
</dbReference>
<dbReference type="EMBL" id="SSOB01000030">
    <property type="protein sequence ID" value="THF75596.1"/>
    <property type="molecule type" value="Genomic_DNA"/>
</dbReference>
<dbReference type="EC" id="6.3.2.10" evidence="10 11"/>
<dbReference type="PANTHER" id="PTHR43024">
    <property type="entry name" value="UDP-N-ACETYLMURAMOYL-TRIPEPTIDE--D-ALANYL-D-ALANINE LIGASE"/>
    <property type="match status" value="1"/>
</dbReference>
<keyword evidence="16" id="KW-1185">Reference proteome</keyword>
<dbReference type="InterPro" id="IPR013221">
    <property type="entry name" value="Mur_ligase_cen"/>
</dbReference>
<dbReference type="InterPro" id="IPR036565">
    <property type="entry name" value="Mur-like_cat_sf"/>
</dbReference>
<reference evidence="15 16" key="1">
    <citation type="submission" date="2019-04" db="EMBL/GenBank/DDBJ databases">
        <title>Cohnella sp. nov. isolated from preserved vegetables.</title>
        <authorList>
            <person name="Lin S.-Y."/>
            <person name="Hung M.-H."/>
            <person name="Young C.-C."/>
        </authorList>
    </citation>
    <scope>NUCLEOTIDE SEQUENCE [LARGE SCALE GENOMIC DNA]</scope>
    <source>
        <strain evidence="15 16">CC-MHH1044</strain>
    </source>
</reference>
<evidence type="ECO:0000256" key="7">
    <source>
        <dbReference type="ARBA" id="ARBA00022984"/>
    </source>
</evidence>
<dbReference type="GO" id="GO:0009252">
    <property type="term" value="P:peptidoglycan biosynthetic process"/>
    <property type="evidence" value="ECO:0007669"/>
    <property type="project" value="UniProtKB-UniRule"/>
</dbReference>
<keyword evidence="8 10" id="KW-0131">Cell cycle</keyword>
<dbReference type="PANTHER" id="PTHR43024:SF1">
    <property type="entry name" value="UDP-N-ACETYLMURAMOYL-TRIPEPTIDE--D-ALANYL-D-ALANINE LIGASE"/>
    <property type="match status" value="1"/>
</dbReference>
<dbReference type="InterPro" id="IPR004101">
    <property type="entry name" value="Mur_ligase_C"/>
</dbReference>
<dbReference type="SUPFAM" id="SSF53623">
    <property type="entry name" value="MurD-like peptide ligases, catalytic domain"/>
    <property type="match status" value="1"/>
</dbReference>
<evidence type="ECO:0000256" key="10">
    <source>
        <dbReference type="HAMAP-Rule" id="MF_02019"/>
    </source>
</evidence>
<evidence type="ECO:0000256" key="3">
    <source>
        <dbReference type="ARBA" id="ARBA00022618"/>
    </source>
</evidence>
<dbReference type="Pfam" id="PF08245">
    <property type="entry name" value="Mur_ligase_M"/>
    <property type="match status" value="1"/>
</dbReference>
<dbReference type="Gene3D" id="3.40.1390.10">
    <property type="entry name" value="MurE/MurF, N-terminal domain"/>
    <property type="match status" value="1"/>
</dbReference>
<keyword evidence="4 10" id="KW-0547">Nucleotide-binding</keyword>
<dbReference type="Gene3D" id="3.40.1190.10">
    <property type="entry name" value="Mur-like, catalytic domain"/>
    <property type="match status" value="1"/>
</dbReference>
<feature type="binding site" evidence="10">
    <location>
        <begin position="117"/>
        <end position="123"/>
    </location>
    <ligand>
        <name>ATP</name>
        <dbReference type="ChEBI" id="CHEBI:30616"/>
    </ligand>
</feature>
<dbReference type="GO" id="GO:0008766">
    <property type="term" value="F:UDP-N-acetylmuramoylalanyl-D-glutamyl-2,6-diaminopimelate-D-alanyl-D-alanine ligase activity"/>
    <property type="evidence" value="ECO:0007669"/>
    <property type="project" value="RHEA"/>
</dbReference>
<evidence type="ECO:0000256" key="9">
    <source>
        <dbReference type="ARBA" id="ARBA00023316"/>
    </source>
</evidence>
<evidence type="ECO:0000256" key="2">
    <source>
        <dbReference type="ARBA" id="ARBA00022598"/>
    </source>
</evidence>
<dbReference type="Pfam" id="PF01225">
    <property type="entry name" value="Mur_ligase"/>
    <property type="match status" value="1"/>
</dbReference>
<organism evidence="15 16">
    <name type="scientific">Cohnella fermenti</name>
    <dbReference type="NCBI Taxonomy" id="2565925"/>
    <lineage>
        <taxon>Bacteria</taxon>
        <taxon>Bacillati</taxon>
        <taxon>Bacillota</taxon>
        <taxon>Bacilli</taxon>
        <taxon>Bacillales</taxon>
        <taxon>Paenibacillaceae</taxon>
        <taxon>Cohnella</taxon>
    </lineage>
</organism>
<gene>
    <name evidence="10" type="primary">murF</name>
    <name evidence="15" type="ORF">E6C55_21300</name>
</gene>
<keyword evidence="2 10" id="KW-0436">Ligase</keyword>
<keyword evidence="6 10" id="KW-0133">Cell shape</keyword>
<dbReference type="UniPathway" id="UPA00219"/>